<name>A0A449GIP6_NOCFR</name>
<dbReference type="RefSeq" id="WP_137353524.1">
    <property type="nucleotide sequence ID" value="NZ_CAACYE020000001.1"/>
</dbReference>
<dbReference type="AlphaFoldDB" id="A0A449GIP6"/>
<feature type="transmembrane region" description="Helical" evidence="1">
    <location>
        <begin position="66"/>
        <end position="91"/>
    </location>
</feature>
<feature type="transmembrane region" description="Helical" evidence="1">
    <location>
        <begin position="103"/>
        <end position="122"/>
    </location>
</feature>
<gene>
    <name evidence="2" type="ORF">NCTC1935_03432</name>
</gene>
<proteinExistence type="predicted"/>
<evidence type="ECO:0000313" key="2">
    <source>
        <dbReference type="EMBL" id="VFA85592.1"/>
    </source>
</evidence>
<keyword evidence="1" id="KW-0472">Membrane</keyword>
<dbReference type="EMBL" id="CAACYE010000005">
    <property type="protein sequence ID" value="VFA85592.1"/>
    <property type="molecule type" value="Genomic_DNA"/>
</dbReference>
<accession>A0A449GIP6</accession>
<feature type="transmembrane region" description="Helical" evidence="1">
    <location>
        <begin position="134"/>
        <end position="151"/>
    </location>
</feature>
<evidence type="ECO:0000256" key="1">
    <source>
        <dbReference type="SAM" id="Phobius"/>
    </source>
</evidence>
<feature type="transmembrane region" description="Helical" evidence="1">
    <location>
        <begin position="20"/>
        <end position="46"/>
    </location>
</feature>
<keyword evidence="1" id="KW-1133">Transmembrane helix</keyword>
<protein>
    <submittedName>
        <fullName evidence="2">Uncharacterized protein</fullName>
    </submittedName>
</protein>
<reference evidence="2" key="1">
    <citation type="submission" date="2019-02" db="EMBL/GenBank/DDBJ databases">
        <authorList>
            <consortium name="Pathogen Informatics"/>
        </authorList>
    </citation>
    <scope>NUCLEOTIDE SEQUENCE</scope>
    <source>
        <strain evidence="2">3012STDY6733949</strain>
    </source>
</reference>
<sequence length="160" mass="16393">MTALDKRADAQAEPTRIGAIARVGTMVVLILAALFTLAVEVLYLPIYVGSSQLAGAGPELVAAPLAAQPVSGAVPVPITAVLAAVVNIALVAAMRTLTDSVRVAMLPVMAWTLGFLVCTFPGPGGDLVLMSEWPTLLLLVCGVGAPLIYVFQRATGVAGR</sequence>
<keyword evidence="1" id="KW-0812">Transmembrane</keyword>
<organism evidence="2">
    <name type="scientific">Nocardia farcinica</name>
    <dbReference type="NCBI Taxonomy" id="37329"/>
    <lineage>
        <taxon>Bacteria</taxon>
        <taxon>Bacillati</taxon>
        <taxon>Actinomycetota</taxon>
        <taxon>Actinomycetes</taxon>
        <taxon>Mycobacteriales</taxon>
        <taxon>Nocardiaceae</taxon>
        <taxon>Nocardia</taxon>
    </lineage>
</organism>